<proteinExistence type="predicted"/>
<dbReference type="InterPro" id="IPR000306">
    <property type="entry name" value="Znf_FYVE"/>
</dbReference>
<dbReference type="SUPFAM" id="SSF140741">
    <property type="entry name" value="RUN domain-like"/>
    <property type="match status" value="1"/>
</dbReference>
<accession>A0A979FL64</accession>
<feature type="region of interest" description="Disordered" evidence="7">
    <location>
        <begin position="690"/>
        <end position="769"/>
    </location>
</feature>
<sequence>MAGAEDTIYLCNFRVSVDGDWLCLKELAEASGGGGPLSPHSPGTDGLGGHFALPPNLFTPYIPVAVERDPVSIERSNLVNICKLVVKELIESSLKSGRQLDSDSVPLQHFFIVLEHVLRHGLKPKRGLLGPKKELWDLFQLVERWAVEAQDITASVRDLPTVNTALGRARAWLRLALMQKKLADYFRLLLERRDQLLVEFYEPGSLMLADEAIVIMGLLVGLNVVDCNLCVKEEDLDSQMGVIDFSLYLRRGPICSPGCDVPSDSCLPTTSSSEHQNLTTVLDQKNYIEELNRHLNATVSNLQARLENLTTTNALIKEDLSIARTSLAALQEENDSLRQERGLLTVAQQHSKDREVGCWDREGACKLQELAAHNAQVERELELQVQMKAESEMAAKLLEKDIHEKQDTIVSLRRQLEDIKTINLEMYQKLQECEVEISEKGLIVARLQEKTVKISSMLMAMRAAEGLDDSNNTKQGPNKALDKRASLREAYKVSDMEFNWTQQKDRLSKVSSDAHDLLVVDDGSDNRTTDDVDKRERDDAVDKGETDYAAANGETDDSTADKEETNDAADNSAVDVEGSNRSDVVYEGDDVGDDEVKVEDTFVCVAVDSTDIITSDGDDARSRDETEEVLAPAGSTHNTYSEELVERLDSQECGELLPTQNVPAIDETILEQPVEFTGAVEMNEISGNEETEEIAHTDQRTPHDAPVAVQSGGDAGARTLKEESAKPSTAAGAKPTDRRDATKKDAAPTKKVAEGSRASASKAVPSRRLTEGIRNSNIAARKVPIRSSLLDKKKDAKTSAFVTLLSLIYYLRLRLQDCETSLRDARGRLASADSRAAGLTSDVHKLRTQLEEVVIQKEAAKETATQLSQKISSGELKWCSLESDLRVEREWRVALQEALDADRTQREQNIALARDYEKLKESHAELQRSQDALRRTIAEQELTMEELGVQLSHSKLKVADLKDVSRSLKEAQWAPDKDVRQCRQCLKEFNISRRRHHCRNCGNIFCNLCSQNSMALPSSAKPVRVCDDCHVALLQRCSTTD</sequence>
<dbReference type="SMART" id="SM00064">
    <property type="entry name" value="FYVE"/>
    <property type="match status" value="1"/>
</dbReference>
<dbReference type="Gene3D" id="3.30.40.10">
    <property type="entry name" value="Zinc/RING finger domain, C3HC4 (zinc finger)"/>
    <property type="match status" value="1"/>
</dbReference>
<dbReference type="InterPro" id="IPR047335">
    <property type="entry name" value="RUFY1-3"/>
</dbReference>
<dbReference type="OrthoDB" id="79871at2759"/>
<dbReference type="GeneID" id="108665358"/>
<feature type="region of interest" description="Disordered" evidence="7">
    <location>
        <begin position="520"/>
        <end position="588"/>
    </location>
</feature>
<feature type="domain" description="FYVE-type" evidence="8">
    <location>
        <begin position="976"/>
        <end position="1034"/>
    </location>
</feature>
<dbReference type="PANTHER" id="PTHR45956:SF6">
    <property type="entry name" value="RUN DOMAIN-CONTAINING PROTEIN"/>
    <property type="match status" value="1"/>
</dbReference>
<organism evidence="10 11">
    <name type="scientific">Hyalella azteca</name>
    <name type="common">Amphipod</name>
    <dbReference type="NCBI Taxonomy" id="294128"/>
    <lineage>
        <taxon>Eukaryota</taxon>
        <taxon>Metazoa</taxon>
        <taxon>Ecdysozoa</taxon>
        <taxon>Arthropoda</taxon>
        <taxon>Crustacea</taxon>
        <taxon>Multicrustacea</taxon>
        <taxon>Malacostraca</taxon>
        <taxon>Eumalacostraca</taxon>
        <taxon>Peracarida</taxon>
        <taxon>Amphipoda</taxon>
        <taxon>Senticaudata</taxon>
        <taxon>Talitrida</taxon>
        <taxon>Talitroidea</taxon>
        <taxon>Hyalellidae</taxon>
        <taxon>Hyalella</taxon>
    </lineage>
</organism>
<dbReference type="Pfam" id="PF02759">
    <property type="entry name" value="RUN"/>
    <property type="match status" value="1"/>
</dbReference>
<dbReference type="InterPro" id="IPR017455">
    <property type="entry name" value="Znf_FYVE-rel"/>
</dbReference>
<evidence type="ECO:0000259" key="8">
    <source>
        <dbReference type="PROSITE" id="PS50178"/>
    </source>
</evidence>
<keyword evidence="1" id="KW-0479">Metal-binding</keyword>
<evidence type="ECO:0000256" key="2">
    <source>
        <dbReference type="ARBA" id="ARBA00022771"/>
    </source>
</evidence>
<feature type="domain" description="RUN" evidence="9">
    <location>
        <begin position="101"/>
        <end position="234"/>
    </location>
</feature>
<dbReference type="GO" id="GO:0005737">
    <property type="term" value="C:cytoplasm"/>
    <property type="evidence" value="ECO:0007669"/>
    <property type="project" value="TreeGrafter"/>
</dbReference>
<dbReference type="InterPro" id="IPR011011">
    <property type="entry name" value="Znf_FYVE_PHD"/>
</dbReference>
<dbReference type="GO" id="GO:0008270">
    <property type="term" value="F:zinc ion binding"/>
    <property type="evidence" value="ECO:0007669"/>
    <property type="project" value="UniProtKB-KW"/>
</dbReference>
<evidence type="ECO:0000256" key="5">
    <source>
        <dbReference type="PROSITE-ProRule" id="PRU00091"/>
    </source>
</evidence>
<feature type="compositionally biased region" description="Basic and acidic residues" evidence="7">
    <location>
        <begin position="735"/>
        <end position="754"/>
    </location>
</feature>
<keyword evidence="4 6" id="KW-0175">Coiled coil</keyword>
<keyword evidence="2 5" id="KW-0863">Zinc-finger</keyword>
<evidence type="ECO:0000256" key="4">
    <source>
        <dbReference type="ARBA" id="ARBA00023054"/>
    </source>
</evidence>
<evidence type="ECO:0000313" key="11">
    <source>
        <dbReference type="RefSeq" id="XP_047737266.1"/>
    </source>
</evidence>
<keyword evidence="10" id="KW-1185">Reference proteome</keyword>
<reference evidence="11" key="1">
    <citation type="submission" date="2025-08" db="UniProtKB">
        <authorList>
            <consortium name="RefSeq"/>
        </authorList>
    </citation>
    <scope>IDENTIFICATION</scope>
    <source>
        <tissue evidence="11">Whole organism</tissue>
    </source>
</reference>
<protein>
    <submittedName>
        <fullName evidence="11">RUN and FYVE domain-containing protein 2</fullName>
    </submittedName>
</protein>
<feature type="coiled-coil region" evidence="6">
    <location>
        <begin position="843"/>
        <end position="870"/>
    </location>
</feature>
<feature type="coiled-coil region" evidence="6">
    <location>
        <begin position="292"/>
        <end position="347"/>
    </location>
</feature>
<name>A0A979FL64_HYAAZ</name>
<evidence type="ECO:0000256" key="3">
    <source>
        <dbReference type="ARBA" id="ARBA00022833"/>
    </source>
</evidence>
<feature type="compositionally biased region" description="Basic and acidic residues" evidence="7">
    <location>
        <begin position="520"/>
        <end position="546"/>
    </location>
</feature>
<dbReference type="AlphaFoldDB" id="A0A979FL64"/>
<keyword evidence="3" id="KW-0862">Zinc</keyword>
<evidence type="ECO:0000256" key="6">
    <source>
        <dbReference type="SAM" id="Coils"/>
    </source>
</evidence>
<dbReference type="PROSITE" id="PS50826">
    <property type="entry name" value="RUN"/>
    <property type="match status" value="1"/>
</dbReference>
<dbReference type="CDD" id="cd17681">
    <property type="entry name" value="RUN_RUFY1_like"/>
    <property type="match status" value="1"/>
</dbReference>
<evidence type="ECO:0000313" key="10">
    <source>
        <dbReference type="Proteomes" id="UP000694843"/>
    </source>
</evidence>
<dbReference type="FunFam" id="1.20.58.900:FF:000011">
    <property type="entry name" value="Uncharacterized protein, isoform B"/>
    <property type="match status" value="1"/>
</dbReference>
<feature type="compositionally biased region" description="Basic and acidic residues" evidence="7">
    <location>
        <begin position="693"/>
        <end position="703"/>
    </location>
</feature>
<dbReference type="Gene3D" id="1.20.58.900">
    <property type="match status" value="1"/>
</dbReference>
<evidence type="ECO:0000259" key="9">
    <source>
        <dbReference type="PROSITE" id="PS50826"/>
    </source>
</evidence>
<feature type="coiled-coil region" evidence="6">
    <location>
        <begin position="909"/>
        <end position="943"/>
    </location>
</feature>
<dbReference type="RefSeq" id="XP_047737266.1">
    <property type="nucleotide sequence ID" value="XM_047881310.1"/>
</dbReference>
<dbReference type="Proteomes" id="UP000694843">
    <property type="component" value="Unplaced"/>
</dbReference>
<dbReference type="CDD" id="cd15721">
    <property type="entry name" value="FYVE_RUFY1_like"/>
    <property type="match status" value="1"/>
</dbReference>
<gene>
    <name evidence="11" type="primary">LOC108665358</name>
</gene>
<dbReference type="SMART" id="SM00593">
    <property type="entry name" value="RUN"/>
    <property type="match status" value="1"/>
</dbReference>
<dbReference type="PROSITE" id="PS50178">
    <property type="entry name" value="ZF_FYVE"/>
    <property type="match status" value="1"/>
</dbReference>
<dbReference type="PANTHER" id="PTHR45956">
    <property type="entry name" value="RUN AND FYVE DOMAIN-CONTAINING PROTEIN 2-LIKE PROTEIN"/>
    <property type="match status" value="1"/>
</dbReference>
<dbReference type="InterPro" id="IPR013083">
    <property type="entry name" value="Znf_RING/FYVE/PHD"/>
</dbReference>
<evidence type="ECO:0000256" key="1">
    <source>
        <dbReference type="ARBA" id="ARBA00022723"/>
    </source>
</evidence>
<dbReference type="KEGG" id="hazt:108665358"/>
<evidence type="ECO:0000256" key="7">
    <source>
        <dbReference type="SAM" id="MobiDB-lite"/>
    </source>
</evidence>
<dbReference type="InterPro" id="IPR037213">
    <property type="entry name" value="Run_dom_sf"/>
</dbReference>
<dbReference type="InterPro" id="IPR004012">
    <property type="entry name" value="Run_dom"/>
</dbReference>
<dbReference type="SUPFAM" id="SSF57903">
    <property type="entry name" value="FYVE/PHD zinc finger"/>
    <property type="match status" value="1"/>
</dbReference>
<dbReference type="Pfam" id="PF01363">
    <property type="entry name" value="FYVE"/>
    <property type="match status" value="1"/>
</dbReference>